<dbReference type="PROSITE" id="PS50238">
    <property type="entry name" value="RHOGAP"/>
    <property type="match status" value="1"/>
</dbReference>
<dbReference type="EnsemblMetazoa" id="HelroT152150">
    <property type="protein sequence ID" value="HelroP152150"/>
    <property type="gene ID" value="HelroG152150"/>
</dbReference>
<dbReference type="InterPro" id="IPR008936">
    <property type="entry name" value="Rho_GTPase_activation_prot"/>
</dbReference>
<dbReference type="Gene3D" id="1.10.555.10">
    <property type="entry name" value="Rho GTPase activation protein"/>
    <property type="match status" value="1"/>
</dbReference>
<evidence type="ECO:0000313" key="2">
    <source>
        <dbReference type="EMBL" id="ESO12058.1"/>
    </source>
</evidence>
<reference evidence="4" key="1">
    <citation type="submission" date="2012-12" db="EMBL/GenBank/DDBJ databases">
        <authorList>
            <person name="Hellsten U."/>
            <person name="Grimwood J."/>
            <person name="Chapman J.A."/>
            <person name="Shapiro H."/>
            <person name="Aerts A."/>
            <person name="Otillar R.P."/>
            <person name="Terry A.Y."/>
            <person name="Boore J.L."/>
            <person name="Simakov O."/>
            <person name="Marletaz F."/>
            <person name="Cho S.-J."/>
            <person name="Edsinger-Gonzales E."/>
            <person name="Havlak P."/>
            <person name="Kuo D.-H."/>
            <person name="Larsson T."/>
            <person name="Lv J."/>
            <person name="Arendt D."/>
            <person name="Savage R."/>
            <person name="Osoegawa K."/>
            <person name="de Jong P."/>
            <person name="Lindberg D.R."/>
            <person name="Seaver E.C."/>
            <person name="Weisblat D.A."/>
            <person name="Putnam N.H."/>
            <person name="Grigoriev I.V."/>
            <person name="Rokhsar D.S."/>
        </authorList>
    </citation>
    <scope>NUCLEOTIDE SEQUENCE</scope>
</reference>
<organism evidence="3 4">
    <name type="scientific">Helobdella robusta</name>
    <name type="common">Californian leech</name>
    <dbReference type="NCBI Taxonomy" id="6412"/>
    <lineage>
        <taxon>Eukaryota</taxon>
        <taxon>Metazoa</taxon>
        <taxon>Spiralia</taxon>
        <taxon>Lophotrochozoa</taxon>
        <taxon>Annelida</taxon>
        <taxon>Clitellata</taxon>
        <taxon>Hirudinea</taxon>
        <taxon>Rhynchobdellida</taxon>
        <taxon>Glossiphoniidae</taxon>
        <taxon>Helobdella</taxon>
    </lineage>
</organism>
<dbReference type="InterPro" id="IPR052118">
    <property type="entry name" value="Rho-GAP_regulator"/>
</dbReference>
<dbReference type="RefSeq" id="XP_009008778.1">
    <property type="nucleotide sequence ID" value="XM_009010530.1"/>
</dbReference>
<proteinExistence type="predicted"/>
<evidence type="ECO:0000313" key="4">
    <source>
        <dbReference type="Proteomes" id="UP000015101"/>
    </source>
</evidence>
<dbReference type="SUPFAM" id="SSF48350">
    <property type="entry name" value="GTPase activation domain, GAP"/>
    <property type="match status" value="1"/>
</dbReference>
<name>T1EKP8_HELRO</name>
<dbReference type="Proteomes" id="UP000015101">
    <property type="component" value="Unassembled WGS sequence"/>
</dbReference>
<dbReference type="CTD" id="20197148"/>
<dbReference type="SMART" id="SM00324">
    <property type="entry name" value="RhoGAP"/>
    <property type="match status" value="1"/>
</dbReference>
<dbReference type="eggNOG" id="KOG1452">
    <property type="taxonomic scope" value="Eukaryota"/>
</dbReference>
<dbReference type="KEGG" id="hro:HELRODRAFT_152150"/>
<dbReference type="OrthoDB" id="6282156at2759"/>
<dbReference type="Pfam" id="PF00620">
    <property type="entry name" value="RhoGAP"/>
    <property type="match status" value="1"/>
</dbReference>
<dbReference type="PANTHER" id="PTHR46150">
    <property type="entry name" value="RHO GTPASE-ACTIVATING PROTEIN 100F"/>
    <property type="match status" value="1"/>
</dbReference>
<dbReference type="AlphaFoldDB" id="T1EKP8"/>
<dbReference type="GO" id="GO:0007165">
    <property type="term" value="P:signal transduction"/>
    <property type="evidence" value="ECO:0007669"/>
    <property type="project" value="InterPro"/>
</dbReference>
<reference evidence="2 4" key="2">
    <citation type="journal article" date="2013" name="Nature">
        <title>Insights into bilaterian evolution from three spiralian genomes.</title>
        <authorList>
            <person name="Simakov O."/>
            <person name="Marletaz F."/>
            <person name="Cho S.J."/>
            <person name="Edsinger-Gonzales E."/>
            <person name="Havlak P."/>
            <person name="Hellsten U."/>
            <person name="Kuo D.H."/>
            <person name="Larsson T."/>
            <person name="Lv J."/>
            <person name="Arendt D."/>
            <person name="Savage R."/>
            <person name="Osoegawa K."/>
            <person name="de Jong P."/>
            <person name="Grimwood J."/>
            <person name="Chapman J.A."/>
            <person name="Shapiro H."/>
            <person name="Aerts A."/>
            <person name="Otillar R.P."/>
            <person name="Terry A.Y."/>
            <person name="Boore J.L."/>
            <person name="Grigoriev I.V."/>
            <person name="Lindberg D.R."/>
            <person name="Seaver E.C."/>
            <person name="Weisblat D.A."/>
            <person name="Putnam N.H."/>
            <person name="Rokhsar D.S."/>
        </authorList>
    </citation>
    <scope>NUCLEOTIDE SEQUENCE</scope>
</reference>
<evidence type="ECO:0000313" key="3">
    <source>
        <dbReference type="EnsemblMetazoa" id="HelroP152150"/>
    </source>
</evidence>
<sequence>TGVLKDFFRELPEPLCSNSLYEMLLDALSVQMPGDIEGNTQLMLGILECLPRVNQDTLAFMLNHLKKVSNRSDINKMTTHQLGLCLGPALVCPAVSPDDI</sequence>
<keyword evidence="4" id="KW-1185">Reference proteome</keyword>
<dbReference type="HOGENOM" id="CLU_015883_7_2_1"/>
<dbReference type="PANTHER" id="PTHR46150:SF3">
    <property type="entry name" value="RHO GTPASE-ACTIVATING PROTEIN 100F"/>
    <property type="match status" value="1"/>
</dbReference>
<dbReference type="EMBL" id="KB095811">
    <property type="protein sequence ID" value="ESO12058.1"/>
    <property type="molecule type" value="Genomic_DNA"/>
</dbReference>
<reference evidence="3" key="3">
    <citation type="submission" date="2015-06" db="UniProtKB">
        <authorList>
            <consortium name="EnsemblMetazoa"/>
        </authorList>
    </citation>
    <scope>IDENTIFICATION</scope>
</reference>
<protein>
    <recommendedName>
        <fullName evidence="1">Rho-GAP domain-containing protein</fullName>
    </recommendedName>
</protein>
<feature type="domain" description="Rho-GAP" evidence="1">
    <location>
        <begin position="1"/>
        <end position="100"/>
    </location>
</feature>
<gene>
    <name evidence="3" type="primary">20197148</name>
    <name evidence="2" type="ORF">HELRODRAFT_152150</name>
</gene>
<dbReference type="InterPro" id="IPR000198">
    <property type="entry name" value="RhoGAP_dom"/>
</dbReference>
<dbReference type="OMA" id="ECLPRVN"/>
<evidence type="ECO:0000259" key="1">
    <source>
        <dbReference type="PROSITE" id="PS50238"/>
    </source>
</evidence>
<dbReference type="GeneID" id="20197148"/>
<dbReference type="InParanoid" id="T1EKP8"/>
<dbReference type="EMBL" id="AMQM01000045">
    <property type="status" value="NOT_ANNOTATED_CDS"/>
    <property type="molecule type" value="Genomic_DNA"/>
</dbReference>
<dbReference type="STRING" id="6412.T1EKP8"/>
<accession>T1EKP8</accession>